<feature type="domain" description="GP-PDE" evidence="2">
    <location>
        <begin position="67"/>
        <end position="308"/>
    </location>
</feature>
<dbReference type="OMA" id="RALPECW"/>
<dbReference type="PANTHER" id="PTHR43805">
    <property type="entry name" value="GLYCEROPHOSPHORYL DIESTER PHOSPHODIESTERASE"/>
    <property type="match status" value="1"/>
</dbReference>
<dbReference type="InterPro" id="IPR030395">
    <property type="entry name" value="GP_PDE_dom"/>
</dbReference>
<dbReference type="AlphaFoldDB" id="A0A074Z3L5"/>
<dbReference type="FunCoup" id="A0A074Z3L5">
    <property type="interactions" value="111"/>
</dbReference>
<dbReference type="InParanoid" id="A0A074Z3L5"/>
<sequence length="357" mass="40666">MAGSEVNEDTPLLRRFSTPPVFTQSGYSEHMSDKTNLESQYSTSSYTSPFSTMSTKSEDSSRPPRMPQAIAHRGYKAKYPENTLAAFAGAISIGAHAVETDVHITKDGVVVLSHDNTLNRCFSRPEKIIDCDWEFIAPLLTTEEPKQHMPRLQDLLEFLAAEERKHVWVLLDIKLDNNPEDIIRLIAATITSTPALPSHPWSQRIVLGCWAAKYVPLVAEYLPGFSCTHIGFSLSYARQFLHQKNVGFNMLLPILMAPGGKNFLHDAKKAQKPILAWTVNQVRKMEWCIRRELDGVITDDPKLFLEVCRNYDSKAMERGLSWREWVDVLRLWVLATIFGWLYRNRFAGRTRSQVQVV</sequence>
<evidence type="ECO:0000313" key="3">
    <source>
        <dbReference type="EMBL" id="KER00898.1"/>
    </source>
</evidence>
<dbReference type="EMBL" id="KL584749">
    <property type="protein sequence ID" value="KER00898.1"/>
    <property type="molecule type" value="Genomic_DNA"/>
</dbReference>
<organism evidence="3 4">
    <name type="scientific">Aureobasidium subglaciale (strain EXF-2481)</name>
    <name type="common">Aureobasidium pullulans var. subglaciale</name>
    <dbReference type="NCBI Taxonomy" id="1043005"/>
    <lineage>
        <taxon>Eukaryota</taxon>
        <taxon>Fungi</taxon>
        <taxon>Dikarya</taxon>
        <taxon>Ascomycota</taxon>
        <taxon>Pezizomycotina</taxon>
        <taxon>Dothideomycetes</taxon>
        <taxon>Dothideomycetidae</taxon>
        <taxon>Dothideales</taxon>
        <taxon>Saccotheciaceae</taxon>
        <taxon>Aureobasidium</taxon>
    </lineage>
</organism>
<dbReference type="HOGENOM" id="CLU_030006_1_2_1"/>
<dbReference type="SUPFAM" id="SSF51695">
    <property type="entry name" value="PLC-like phosphodiesterases"/>
    <property type="match status" value="1"/>
</dbReference>
<proteinExistence type="predicted"/>
<dbReference type="Pfam" id="PF03009">
    <property type="entry name" value="GDPD"/>
    <property type="match status" value="1"/>
</dbReference>
<keyword evidence="4" id="KW-1185">Reference proteome</keyword>
<dbReference type="PANTHER" id="PTHR43805:SF1">
    <property type="entry name" value="GP-PDE DOMAIN-CONTAINING PROTEIN"/>
    <property type="match status" value="1"/>
</dbReference>
<dbReference type="Proteomes" id="UP000030641">
    <property type="component" value="Unassembled WGS sequence"/>
</dbReference>
<dbReference type="PROSITE" id="PS51704">
    <property type="entry name" value="GP_PDE"/>
    <property type="match status" value="1"/>
</dbReference>
<dbReference type="CDD" id="cd08570">
    <property type="entry name" value="GDPD_YPL206cp_fungi"/>
    <property type="match status" value="1"/>
</dbReference>
<reference evidence="3 4" key="1">
    <citation type="journal article" date="2014" name="BMC Genomics">
        <title>Genome sequencing of four Aureobasidium pullulans varieties: biotechnological potential, stress tolerance, and description of new species.</title>
        <authorList>
            <person name="Gostin Ar C."/>
            <person name="Ohm R.A."/>
            <person name="Kogej T."/>
            <person name="Sonjak S."/>
            <person name="Turk M."/>
            <person name="Zajc J."/>
            <person name="Zalar P."/>
            <person name="Grube M."/>
            <person name="Sun H."/>
            <person name="Han J."/>
            <person name="Sharma A."/>
            <person name="Chiniquy J."/>
            <person name="Ngan C.Y."/>
            <person name="Lipzen A."/>
            <person name="Barry K."/>
            <person name="Grigoriev I.V."/>
            <person name="Gunde-Cimerman N."/>
        </authorList>
    </citation>
    <scope>NUCLEOTIDE SEQUENCE [LARGE SCALE GENOMIC DNA]</scope>
    <source>
        <strain evidence="3 4">EXF-2481</strain>
    </source>
</reference>
<evidence type="ECO:0000256" key="1">
    <source>
        <dbReference type="SAM" id="MobiDB-lite"/>
    </source>
</evidence>
<dbReference type="GO" id="GO:0008081">
    <property type="term" value="F:phosphoric diester hydrolase activity"/>
    <property type="evidence" value="ECO:0007669"/>
    <property type="project" value="InterPro"/>
</dbReference>
<dbReference type="Gene3D" id="3.20.20.190">
    <property type="entry name" value="Phosphatidylinositol (PI) phosphodiesterase"/>
    <property type="match status" value="1"/>
</dbReference>
<dbReference type="GeneID" id="25362222"/>
<evidence type="ECO:0000313" key="4">
    <source>
        <dbReference type="Proteomes" id="UP000030641"/>
    </source>
</evidence>
<feature type="compositionally biased region" description="Low complexity" evidence="1">
    <location>
        <begin position="39"/>
        <end position="55"/>
    </location>
</feature>
<dbReference type="OrthoDB" id="1058301at2759"/>
<dbReference type="STRING" id="1043005.A0A074Z3L5"/>
<evidence type="ECO:0000259" key="2">
    <source>
        <dbReference type="PROSITE" id="PS51704"/>
    </source>
</evidence>
<dbReference type="RefSeq" id="XP_013349384.1">
    <property type="nucleotide sequence ID" value="XM_013493930.1"/>
</dbReference>
<dbReference type="InterPro" id="IPR017946">
    <property type="entry name" value="PLC-like_Pdiesterase_TIM-brl"/>
</dbReference>
<accession>A0A074Z3L5</accession>
<feature type="region of interest" description="Disordered" evidence="1">
    <location>
        <begin position="1"/>
        <end position="67"/>
    </location>
</feature>
<dbReference type="GO" id="GO:0006629">
    <property type="term" value="P:lipid metabolic process"/>
    <property type="evidence" value="ECO:0007669"/>
    <property type="project" value="InterPro"/>
</dbReference>
<gene>
    <name evidence="3" type="ORF">AUEXF2481DRAFT_166601</name>
</gene>
<protein>
    <recommendedName>
        <fullName evidence="2">GP-PDE domain-containing protein</fullName>
    </recommendedName>
</protein>
<name>A0A074Z3L5_AURSE</name>